<dbReference type="SUPFAM" id="SSF46785">
    <property type="entry name" value="Winged helix' DNA-binding domain"/>
    <property type="match status" value="1"/>
</dbReference>
<proteinExistence type="predicted"/>
<gene>
    <name evidence="6" type="ORF">NBRC116591_35440</name>
</gene>
<reference evidence="6 7" key="1">
    <citation type="submission" date="2024-04" db="EMBL/GenBank/DDBJ databases">
        <title>Draft genome sequence of Sessilibacter corallicola NBRC 116591.</title>
        <authorList>
            <person name="Miyakawa T."/>
            <person name="Kusuya Y."/>
            <person name="Miura T."/>
        </authorList>
    </citation>
    <scope>NUCLEOTIDE SEQUENCE [LARGE SCALE GENOMIC DNA]</scope>
    <source>
        <strain evidence="6 7">KU-00831-HH</strain>
    </source>
</reference>
<dbReference type="InterPro" id="IPR036388">
    <property type="entry name" value="WH-like_DNA-bd_sf"/>
</dbReference>
<dbReference type="PANTHER" id="PTHR33154:SF18">
    <property type="entry name" value="ARSENICAL RESISTANCE OPERON REPRESSOR"/>
    <property type="match status" value="1"/>
</dbReference>
<dbReference type="EMBL" id="BAABWN010000014">
    <property type="protein sequence ID" value="GAA6169733.1"/>
    <property type="molecule type" value="Genomic_DNA"/>
</dbReference>
<evidence type="ECO:0000256" key="3">
    <source>
        <dbReference type="ARBA" id="ARBA00023125"/>
    </source>
</evidence>
<dbReference type="InterPro" id="IPR011991">
    <property type="entry name" value="ArsR-like_HTH"/>
</dbReference>
<sequence length="114" mass="13150">MDNVKFYKCLADDTRLQCILLIHQEKELCVCELTEALGTIQPKISRHLAQLRSSGVLQDRRQGQWIFYSIHPELPSWAKDVIATTHTNSFDYLQASTERLRVMGERPDRQAACC</sequence>
<evidence type="ECO:0000313" key="7">
    <source>
        <dbReference type="Proteomes" id="UP001465153"/>
    </source>
</evidence>
<organism evidence="6 7">
    <name type="scientific">Sessilibacter corallicola</name>
    <dbReference type="NCBI Taxonomy" id="2904075"/>
    <lineage>
        <taxon>Bacteria</taxon>
        <taxon>Pseudomonadati</taxon>
        <taxon>Pseudomonadota</taxon>
        <taxon>Gammaproteobacteria</taxon>
        <taxon>Cellvibrionales</taxon>
        <taxon>Cellvibrionaceae</taxon>
        <taxon>Sessilibacter</taxon>
    </lineage>
</organism>
<dbReference type="SMART" id="SM00418">
    <property type="entry name" value="HTH_ARSR"/>
    <property type="match status" value="1"/>
</dbReference>
<accession>A0ABQ0ADW5</accession>
<keyword evidence="3" id="KW-0238">DNA-binding</keyword>
<evidence type="ECO:0000256" key="4">
    <source>
        <dbReference type="ARBA" id="ARBA00023163"/>
    </source>
</evidence>
<keyword evidence="1" id="KW-0059">Arsenical resistance</keyword>
<evidence type="ECO:0000256" key="2">
    <source>
        <dbReference type="ARBA" id="ARBA00023015"/>
    </source>
</evidence>
<dbReference type="PROSITE" id="PS50987">
    <property type="entry name" value="HTH_ARSR_2"/>
    <property type="match status" value="1"/>
</dbReference>
<keyword evidence="2" id="KW-0805">Transcription regulation</keyword>
<evidence type="ECO:0000259" key="5">
    <source>
        <dbReference type="PROSITE" id="PS50987"/>
    </source>
</evidence>
<dbReference type="CDD" id="cd00090">
    <property type="entry name" value="HTH_ARSR"/>
    <property type="match status" value="1"/>
</dbReference>
<dbReference type="NCBIfam" id="NF007528">
    <property type="entry name" value="PRK10141.1"/>
    <property type="match status" value="1"/>
</dbReference>
<dbReference type="NCBIfam" id="NF033788">
    <property type="entry name" value="HTH_metalloreg"/>
    <property type="match status" value="1"/>
</dbReference>
<protein>
    <submittedName>
        <fullName evidence="6">Metalloregulator ArsR/SmtB family transcription factor</fullName>
    </submittedName>
</protein>
<comment type="caution">
    <text evidence="6">The sequence shown here is derived from an EMBL/GenBank/DDBJ whole genome shotgun (WGS) entry which is preliminary data.</text>
</comment>
<dbReference type="RefSeq" id="WP_233089974.1">
    <property type="nucleotide sequence ID" value="NZ_BAABWN010000014.1"/>
</dbReference>
<dbReference type="Gene3D" id="1.10.10.10">
    <property type="entry name" value="Winged helix-like DNA-binding domain superfamily/Winged helix DNA-binding domain"/>
    <property type="match status" value="1"/>
</dbReference>
<name>A0ABQ0ADW5_9GAMM</name>
<dbReference type="Pfam" id="PF01022">
    <property type="entry name" value="HTH_5"/>
    <property type="match status" value="1"/>
</dbReference>
<keyword evidence="4" id="KW-0804">Transcription</keyword>
<dbReference type="Proteomes" id="UP001465153">
    <property type="component" value="Unassembled WGS sequence"/>
</dbReference>
<dbReference type="PANTHER" id="PTHR33154">
    <property type="entry name" value="TRANSCRIPTIONAL REGULATOR, ARSR FAMILY"/>
    <property type="match status" value="1"/>
</dbReference>
<dbReference type="InterPro" id="IPR051081">
    <property type="entry name" value="HTH_MetalResp_TranReg"/>
</dbReference>
<keyword evidence="7" id="KW-1185">Reference proteome</keyword>
<evidence type="ECO:0000256" key="1">
    <source>
        <dbReference type="ARBA" id="ARBA00022849"/>
    </source>
</evidence>
<evidence type="ECO:0000313" key="6">
    <source>
        <dbReference type="EMBL" id="GAA6169733.1"/>
    </source>
</evidence>
<feature type="domain" description="HTH arsR-type" evidence="5">
    <location>
        <begin position="1"/>
        <end position="89"/>
    </location>
</feature>
<dbReference type="InterPro" id="IPR036390">
    <property type="entry name" value="WH_DNA-bd_sf"/>
</dbReference>
<dbReference type="InterPro" id="IPR001845">
    <property type="entry name" value="HTH_ArsR_DNA-bd_dom"/>
</dbReference>
<dbReference type="PRINTS" id="PR00778">
    <property type="entry name" value="HTHARSR"/>
</dbReference>